<keyword evidence="1" id="KW-1133">Transmembrane helix</keyword>
<gene>
    <name evidence="2" type="ORF">A2648_01170</name>
</gene>
<keyword evidence="1" id="KW-0812">Transmembrane</keyword>
<dbReference type="STRING" id="1798657.A2648_01170"/>
<evidence type="ECO:0000313" key="2">
    <source>
        <dbReference type="EMBL" id="OGZ04179.1"/>
    </source>
</evidence>
<keyword evidence="1" id="KW-0472">Membrane</keyword>
<evidence type="ECO:0000256" key="1">
    <source>
        <dbReference type="SAM" id="Phobius"/>
    </source>
</evidence>
<dbReference type="EMBL" id="MHLH01000010">
    <property type="protein sequence ID" value="OGZ04179.1"/>
    <property type="molecule type" value="Genomic_DNA"/>
</dbReference>
<organism evidence="2 3">
    <name type="scientific">Candidatus Lloydbacteria bacterium RIFCSPHIGHO2_01_FULL_41_20</name>
    <dbReference type="NCBI Taxonomy" id="1798657"/>
    <lineage>
        <taxon>Bacteria</taxon>
        <taxon>Candidatus Lloydiibacteriota</taxon>
    </lineage>
</organism>
<protein>
    <submittedName>
        <fullName evidence="2">Uncharacterized protein</fullName>
    </submittedName>
</protein>
<reference evidence="2 3" key="1">
    <citation type="journal article" date="2016" name="Nat. Commun.">
        <title>Thousands of microbial genomes shed light on interconnected biogeochemical processes in an aquifer system.</title>
        <authorList>
            <person name="Anantharaman K."/>
            <person name="Brown C.T."/>
            <person name="Hug L.A."/>
            <person name="Sharon I."/>
            <person name="Castelle C.J."/>
            <person name="Probst A.J."/>
            <person name="Thomas B.C."/>
            <person name="Singh A."/>
            <person name="Wilkins M.J."/>
            <person name="Karaoz U."/>
            <person name="Brodie E.L."/>
            <person name="Williams K.H."/>
            <person name="Hubbard S.S."/>
            <person name="Banfield J.F."/>
        </authorList>
    </citation>
    <scope>NUCLEOTIDE SEQUENCE [LARGE SCALE GENOMIC DNA]</scope>
</reference>
<proteinExistence type="predicted"/>
<comment type="caution">
    <text evidence="2">The sequence shown here is derived from an EMBL/GenBank/DDBJ whole genome shotgun (WGS) entry which is preliminary data.</text>
</comment>
<dbReference type="AlphaFoldDB" id="A0A1G2CS30"/>
<feature type="transmembrane region" description="Helical" evidence="1">
    <location>
        <begin position="24"/>
        <end position="48"/>
    </location>
</feature>
<dbReference type="Proteomes" id="UP000178841">
    <property type="component" value="Unassembled WGS sequence"/>
</dbReference>
<evidence type="ECO:0000313" key="3">
    <source>
        <dbReference type="Proteomes" id="UP000178841"/>
    </source>
</evidence>
<name>A0A1G2CS30_9BACT</name>
<accession>A0A1G2CS30</accession>
<sequence>MDSQTSFIPKKSLAKDAVVREVPVGIFTLITTVVFFVSLFGGIGVYFYKNFLNTQITQDSDLLQSAQKAFDPTLIVELERLNRRIESANEILNNHIVLSPVFKMLETTTIPSVRFSTMSYSISSSKKIELNMGGQARNYSYVALQSDILGNNKYVSQHIFSDLNLDGSGNVTFNLSAVINPSLLSYKSFLDRSDDPSNQ</sequence>